<dbReference type="PANTHER" id="PTHR43437">
    <property type="entry name" value="HYDROXYACYL-THIOESTER DEHYDRATASE TYPE 2, MITOCHONDRIAL-RELATED"/>
    <property type="match status" value="1"/>
</dbReference>
<dbReference type="GO" id="GO:0006633">
    <property type="term" value="P:fatty acid biosynthetic process"/>
    <property type="evidence" value="ECO:0007669"/>
    <property type="project" value="TreeGrafter"/>
</dbReference>
<protein>
    <submittedName>
        <fullName evidence="3">Acyl dehydratase</fullName>
    </submittedName>
</protein>
<dbReference type="Pfam" id="PF01575">
    <property type="entry name" value="MaoC_dehydratas"/>
    <property type="match status" value="1"/>
</dbReference>
<dbReference type="EMBL" id="JACHJN010000012">
    <property type="protein sequence ID" value="MBB5959797.1"/>
    <property type="molecule type" value="Genomic_DNA"/>
</dbReference>
<dbReference type="RefSeq" id="WP_184697022.1">
    <property type="nucleotide sequence ID" value="NZ_JACHJN010000012.1"/>
</dbReference>
<dbReference type="Gene3D" id="3.10.129.10">
    <property type="entry name" value="Hotdog Thioesterase"/>
    <property type="match status" value="1"/>
</dbReference>
<dbReference type="Proteomes" id="UP000547510">
    <property type="component" value="Unassembled WGS sequence"/>
</dbReference>
<sequence>MSSADWAPTPIPRTSTGFRRISVDDVAAFADLTGDRNPVHAGSHGVVHGLLGMGVGVGLLVAAGMLTEDEVALLAVEEWRFHKPLLVGEEVRARMEVLDSRPGRTRPGTALVRRRVELCDRAGEVVQSGQLVFFARRSTGR</sequence>
<proteinExistence type="inferred from homology"/>
<accession>A0A841CUU3</accession>
<dbReference type="AlphaFoldDB" id="A0A841CUU3"/>
<dbReference type="InterPro" id="IPR050965">
    <property type="entry name" value="UPF0336/Enoyl-CoA_hydratase"/>
</dbReference>
<dbReference type="GO" id="GO:0019171">
    <property type="term" value="F:(3R)-hydroxyacyl-[acyl-carrier-protein] dehydratase activity"/>
    <property type="evidence" value="ECO:0007669"/>
    <property type="project" value="TreeGrafter"/>
</dbReference>
<evidence type="ECO:0000313" key="4">
    <source>
        <dbReference type="Proteomes" id="UP000547510"/>
    </source>
</evidence>
<gene>
    <name evidence="3" type="ORF">FHS29_006418</name>
</gene>
<comment type="similarity">
    <text evidence="1">Belongs to the enoyl-CoA hydratase/isomerase family.</text>
</comment>
<evidence type="ECO:0000259" key="2">
    <source>
        <dbReference type="Pfam" id="PF01575"/>
    </source>
</evidence>
<dbReference type="InterPro" id="IPR002539">
    <property type="entry name" value="MaoC-like_dom"/>
</dbReference>
<organism evidence="3 4">
    <name type="scientific">Saccharothrix tamanrassetensis</name>
    <dbReference type="NCBI Taxonomy" id="1051531"/>
    <lineage>
        <taxon>Bacteria</taxon>
        <taxon>Bacillati</taxon>
        <taxon>Actinomycetota</taxon>
        <taxon>Actinomycetes</taxon>
        <taxon>Pseudonocardiales</taxon>
        <taxon>Pseudonocardiaceae</taxon>
        <taxon>Saccharothrix</taxon>
    </lineage>
</organism>
<keyword evidence="4" id="KW-1185">Reference proteome</keyword>
<name>A0A841CUU3_9PSEU</name>
<dbReference type="PANTHER" id="PTHR43437:SF3">
    <property type="entry name" value="HYDROXYACYL-THIOESTER DEHYDRATASE TYPE 2, MITOCHONDRIAL"/>
    <property type="match status" value="1"/>
</dbReference>
<comment type="caution">
    <text evidence="3">The sequence shown here is derived from an EMBL/GenBank/DDBJ whole genome shotgun (WGS) entry which is preliminary data.</text>
</comment>
<dbReference type="InterPro" id="IPR029069">
    <property type="entry name" value="HotDog_dom_sf"/>
</dbReference>
<reference evidence="3 4" key="1">
    <citation type="submission" date="2020-08" db="EMBL/GenBank/DDBJ databases">
        <title>Genomic Encyclopedia of Type Strains, Phase III (KMG-III): the genomes of soil and plant-associated and newly described type strains.</title>
        <authorList>
            <person name="Whitman W."/>
        </authorList>
    </citation>
    <scope>NUCLEOTIDE SEQUENCE [LARGE SCALE GENOMIC DNA]</scope>
    <source>
        <strain evidence="3 4">CECT 8640</strain>
    </source>
</reference>
<evidence type="ECO:0000313" key="3">
    <source>
        <dbReference type="EMBL" id="MBB5959797.1"/>
    </source>
</evidence>
<evidence type="ECO:0000256" key="1">
    <source>
        <dbReference type="ARBA" id="ARBA00005254"/>
    </source>
</evidence>
<feature type="domain" description="MaoC-like" evidence="2">
    <location>
        <begin position="19"/>
        <end position="106"/>
    </location>
</feature>
<dbReference type="SUPFAM" id="SSF54637">
    <property type="entry name" value="Thioesterase/thiol ester dehydrase-isomerase"/>
    <property type="match status" value="1"/>
</dbReference>